<name>B6HBE2_PENRW</name>
<organism evidence="2 3">
    <name type="scientific">Penicillium rubens (strain ATCC 28089 / DSM 1075 / NRRL 1951 / Wisconsin 54-1255)</name>
    <name type="common">Penicillium chrysogenum</name>
    <dbReference type="NCBI Taxonomy" id="500485"/>
    <lineage>
        <taxon>Eukaryota</taxon>
        <taxon>Fungi</taxon>
        <taxon>Dikarya</taxon>
        <taxon>Ascomycota</taxon>
        <taxon>Pezizomycotina</taxon>
        <taxon>Eurotiomycetes</taxon>
        <taxon>Eurotiomycetidae</taxon>
        <taxon>Eurotiales</taxon>
        <taxon>Aspergillaceae</taxon>
        <taxon>Penicillium</taxon>
        <taxon>Penicillium chrysogenum species complex</taxon>
    </lineage>
</organism>
<evidence type="ECO:0000313" key="2">
    <source>
        <dbReference type="EMBL" id="CAP94602.1"/>
    </source>
</evidence>
<dbReference type="VEuPathDB" id="FungiDB:PCH_Pc18g03780"/>
<proteinExistence type="predicted"/>
<feature type="region of interest" description="Disordered" evidence="1">
    <location>
        <begin position="58"/>
        <end position="85"/>
    </location>
</feature>
<dbReference type="AlphaFoldDB" id="B6HBE2"/>
<accession>B6HBE2</accession>
<dbReference type="Proteomes" id="UP000000724">
    <property type="component" value="Contig Pc00c18"/>
</dbReference>
<reference evidence="2 3" key="1">
    <citation type="journal article" date="2008" name="Nat. Biotechnol.">
        <title>Genome sequencing and analysis of the filamentous fungus Penicillium chrysogenum.</title>
        <authorList>
            <person name="van den Berg M.A."/>
            <person name="Albang R."/>
            <person name="Albermann K."/>
            <person name="Badger J.H."/>
            <person name="Daran J.-M."/>
            <person name="Driessen A.J.M."/>
            <person name="Garcia-Estrada C."/>
            <person name="Fedorova N.D."/>
            <person name="Harris D.M."/>
            <person name="Heijne W.H.M."/>
            <person name="Joardar V.S."/>
            <person name="Kiel J.A.K.W."/>
            <person name="Kovalchuk A."/>
            <person name="Martin J.F."/>
            <person name="Nierman W.C."/>
            <person name="Nijland J.G."/>
            <person name="Pronk J.T."/>
            <person name="Roubos J.A."/>
            <person name="van der Klei I.J."/>
            <person name="van Peij N.N.M.E."/>
            <person name="Veenhuis M."/>
            <person name="von Doehren H."/>
            <person name="Wagner C."/>
            <person name="Wortman J.R."/>
            <person name="Bovenberg R.A.L."/>
        </authorList>
    </citation>
    <scope>NUCLEOTIDE SEQUENCE [LARGE SCALE GENOMIC DNA]</scope>
    <source>
        <strain evidence="3">ATCC 28089 / DSM 1075 / NRRL 1951 / Wisconsin 54-1255</strain>
    </source>
</reference>
<evidence type="ECO:0000256" key="1">
    <source>
        <dbReference type="SAM" id="MobiDB-lite"/>
    </source>
</evidence>
<protein>
    <submittedName>
        <fullName evidence="2">Uncharacterized protein</fullName>
    </submittedName>
</protein>
<dbReference type="EMBL" id="AM920433">
    <property type="protein sequence ID" value="CAP94602.1"/>
    <property type="molecule type" value="Genomic_DNA"/>
</dbReference>
<evidence type="ECO:0000313" key="3">
    <source>
        <dbReference type="Proteomes" id="UP000000724"/>
    </source>
</evidence>
<sequence>MANGVHAQAGLINVPQATVKMTIRLLPPEAVWKTDTVPMTSSPRCCVAAHGIAFTENREPSRIELKNEKDNQDTRAEDPLREDDRTEIVVTVVESRRTEIRWQISSPDSKSKNKAT</sequence>
<keyword evidence="3" id="KW-1185">Reference proteome</keyword>
<dbReference type="HOGENOM" id="CLU_2097629_0_0_1"/>
<gene>
    <name evidence="2" type="ORF">Pc18g03780</name>
    <name evidence="2" type="ORF">PCH_Pc18g03780</name>
</gene>